<evidence type="ECO:0000256" key="7">
    <source>
        <dbReference type="ARBA" id="ARBA00022962"/>
    </source>
</evidence>
<dbReference type="InterPro" id="IPR006426">
    <property type="entry name" value="Asn_synth_AEB"/>
</dbReference>
<evidence type="ECO:0000256" key="1">
    <source>
        <dbReference type="ARBA" id="ARBA00005187"/>
    </source>
</evidence>
<accession>A0ABP3CLP1</accession>
<dbReference type="Pfam" id="PF00733">
    <property type="entry name" value="Asn_synthase"/>
    <property type="match status" value="1"/>
</dbReference>
<dbReference type="Pfam" id="PF13537">
    <property type="entry name" value="GATase_7"/>
    <property type="match status" value="1"/>
</dbReference>
<dbReference type="InterPro" id="IPR014729">
    <property type="entry name" value="Rossmann-like_a/b/a_fold"/>
</dbReference>
<keyword evidence="6" id="KW-0028">Amino-acid biosynthesis</keyword>
<evidence type="ECO:0000313" key="10">
    <source>
        <dbReference type="EMBL" id="GAA0208022.1"/>
    </source>
</evidence>
<dbReference type="InterPro" id="IPR033738">
    <property type="entry name" value="AsnB_N"/>
</dbReference>
<keyword evidence="11" id="KW-1185">Reference proteome</keyword>
<dbReference type="EC" id="6.3.5.4" evidence="3"/>
<evidence type="ECO:0000256" key="6">
    <source>
        <dbReference type="ARBA" id="ARBA00022888"/>
    </source>
</evidence>
<dbReference type="SUPFAM" id="SSF56235">
    <property type="entry name" value="N-terminal nucleophile aminohydrolases (Ntn hydrolases)"/>
    <property type="match status" value="1"/>
</dbReference>
<organism evidence="10 11">
    <name type="scientific">Selenomonas dianae</name>
    <dbReference type="NCBI Taxonomy" id="135079"/>
    <lineage>
        <taxon>Bacteria</taxon>
        <taxon>Bacillati</taxon>
        <taxon>Bacillota</taxon>
        <taxon>Negativicutes</taxon>
        <taxon>Selenomonadales</taxon>
        <taxon>Selenomonadaceae</taxon>
        <taxon>Selenomonas</taxon>
    </lineage>
</organism>
<dbReference type="Gene3D" id="3.40.50.620">
    <property type="entry name" value="HUPs"/>
    <property type="match status" value="2"/>
</dbReference>
<dbReference type="PROSITE" id="PS51278">
    <property type="entry name" value="GATASE_TYPE_2"/>
    <property type="match status" value="1"/>
</dbReference>
<reference evidence="11" key="1">
    <citation type="journal article" date="2019" name="Int. J. Syst. Evol. Microbiol.">
        <title>The Global Catalogue of Microorganisms (GCM) 10K type strain sequencing project: providing services to taxonomists for standard genome sequencing and annotation.</title>
        <authorList>
            <consortium name="The Broad Institute Genomics Platform"/>
            <consortium name="The Broad Institute Genome Sequencing Center for Infectious Disease"/>
            <person name="Wu L."/>
            <person name="Ma J."/>
        </authorList>
    </citation>
    <scope>NUCLEOTIDE SEQUENCE [LARGE SCALE GENOMIC DNA]</scope>
    <source>
        <strain evidence="11">JCM 8542</strain>
    </source>
</reference>
<protein>
    <recommendedName>
        <fullName evidence="3">asparagine synthase (glutamine-hydrolyzing)</fullName>
        <ecNumber evidence="3">6.3.5.4</ecNumber>
    </recommendedName>
</protein>
<keyword evidence="5" id="KW-0067">ATP-binding</keyword>
<evidence type="ECO:0000259" key="9">
    <source>
        <dbReference type="PROSITE" id="PS51278"/>
    </source>
</evidence>
<gene>
    <name evidence="10" type="primary">asnB</name>
    <name evidence="10" type="ORF">GCM10008919_09140</name>
</gene>
<sequence length="631" mass="71300">MCGFAGFVCPGANAEKERVDVMLDTIRHRGPDEQGVYTFSNCAIGHVRLSIVDMVSGRQPMLSASNDVGVVFNGEIYGFREIREELFAGGAAFRTNSDTEVLLALYQKYGMQMLSRLPGMFAFALWDDREQLLFCARDRFGEKPFYYAIGRNGEMIFASEIKSILASNLVDPVLDMRAVSHYLHYSYIYPTLTIYKNIFTLPPAHALCYHAGRIEIEPYWTLPETNVKIGEEEAVEEFTRLFHQAARRQLVADVPVGAFLSGGLDSGSVVAVASDYVPKLTTISFAFREGLDESPIAHTMAERYGTNHIDVRDIDFDMAEMLMKMQEIFDEPFADPAAIPAYLIAKEARKYAKVVLTGDAGDEILGGYDTKYSAFAYARRFAEQNISVPLYRRRLQASYFAQRVKRKLQKLYAVDGQTVAMRDIEIRMRALDIYAAAPQNIADYARGAFRLLSKEQAHALRLPPLGNDYWLYEGLLGGNALDDAIRIDLLDYLPGNGFVKSDRTTMAVSLESRTPFCDVELATFAIRLPFSMKVREKSAKYIMRKALGDRWTDAVKGFAKNGFSPPFGTWLQEPKVKEMTSFYLHERDRKIFDVLDFDGVQAVMGDGGAVWQQWMLLQLSMWMELHPCRLA</sequence>
<keyword evidence="7" id="KW-0315">Glutamine amidotransferase</keyword>
<comment type="similarity">
    <text evidence="2">Belongs to the asparagine synthetase family.</text>
</comment>
<comment type="catalytic activity">
    <reaction evidence="8">
        <text>L-aspartate + L-glutamine + ATP + H2O = L-asparagine + L-glutamate + AMP + diphosphate + H(+)</text>
        <dbReference type="Rhea" id="RHEA:12228"/>
        <dbReference type="ChEBI" id="CHEBI:15377"/>
        <dbReference type="ChEBI" id="CHEBI:15378"/>
        <dbReference type="ChEBI" id="CHEBI:29985"/>
        <dbReference type="ChEBI" id="CHEBI:29991"/>
        <dbReference type="ChEBI" id="CHEBI:30616"/>
        <dbReference type="ChEBI" id="CHEBI:33019"/>
        <dbReference type="ChEBI" id="CHEBI:58048"/>
        <dbReference type="ChEBI" id="CHEBI:58359"/>
        <dbReference type="ChEBI" id="CHEBI:456215"/>
        <dbReference type="EC" id="6.3.5.4"/>
    </reaction>
</comment>
<evidence type="ECO:0000256" key="3">
    <source>
        <dbReference type="ARBA" id="ARBA00012737"/>
    </source>
</evidence>
<dbReference type="InterPro" id="IPR017932">
    <property type="entry name" value="GATase_2_dom"/>
</dbReference>
<evidence type="ECO:0000313" key="11">
    <source>
        <dbReference type="Proteomes" id="UP001500399"/>
    </source>
</evidence>
<dbReference type="CDD" id="cd00712">
    <property type="entry name" value="AsnB"/>
    <property type="match status" value="1"/>
</dbReference>
<evidence type="ECO:0000256" key="8">
    <source>
        <dbReference type="ARBA" id="ARBA00048741"/>
    </source>
</evidence>
<dbReference type="InterPro" id="IPR051786">
    <property type="entry name" value="ASN_synthetase/amidase"/>
</dbReference>
<dbReference type="InterPro" id="IPR001962">
    <property type="entry name" value="Asn_synthase"/>
</dbReference>
<dbReference type="SUPFAM" id="SSF52402">
    <property type="entry name" value="Adenine nucleotide alpha hydrolases-like"/>
    <property type="match status" value="1"/>
</dbReference>
<dbReference type="RefSeq" id="WP_304987172.1">
    <property type="nucleotide sequence ID" value="NZ_BAAACR010000005.1"/>
</dbReference>
<comment type="pathway">
    <text evidence="1">Amino-acid biosynthesis; L-asparagine biosynthesis; L-asparagine from L-aspartate (L-Gln route): step 1/1.</text>
</comment>
<dbReference type="PANTHER" id="PTHR43284:SF1">
    <property type="entry name" value="ASPARAGINE SYNTHETASE"/>
    <property type="match status" value="1"/>
</dbReference>
<keyword evidence="6" id="KW-0061">Asparagine biosynthesis</keyword>
<dbReference type="Gene3D" id="3.60.20.10">
    <property type="entry name" value="Glutamine Phosphoribosylpyrophosphate, subunit 1, domain 1"/>
    <property type="match status" value="1"/>
</dbReference>
<proteinExistence type="inferred from homology"/>
<name>A0ABP3CLP1_9FIRM</name>
<keyword evidence="4" id="KW-0547">Nucleotide-binding</keyword>
<dbReference type="EMBL" id="BAAACR010000005">
    <property type="protein sequence ID" value="GAA0208022.1"/>
    <property type="molecule type" value="Genomic_DNA"/>
</dbReference>
<evidence type="ECO:0000256" key="2">
    <source>
        <dbReference type="ARBA" id="ARBA00005752"/>
    </source>
</evidence>
<evidence type="ECO:0000256" key="5">
    <source>
        <dbReference type="ARBA" id="ARBA00022840"/>
    </source>
</evidence>
<dbReference type="NCBIfam" id="TIGR01536">
    <property type="entry name" value="asn_synth_AEB"/>
    <property type="match status" value="1"/>
</dbReference>
<dbReference type="InterPro" id="IPR029055">
    <property type="entry name" value="Ntn_hydrolases_N"/>
</dbReference>
<dbReference type="Proteomes" id="UP001500399">
    <property type="component" value="Unassembled WGS sequence"/>
</dbReference>
<comment type="caution">
    <text evidence="10">The sequence shown here is derived from an EMBL/GenBank/DDBJ whole genome shotgun (WGS) entry which is preliminary data.</text>
</comment>
<dbReference type="PANTHER" id="PTHR43284">
    <property type="entry name" value="ASPARAGINE SYNTHETASE (GLUTAMINE-HYDROLYZING)"/>
    <property type="match status" value="1"/>
</dbReference>
<dbReference type="CDD" id="cd01991">
    <property type="entry name" value="Asn_synthase_B_C"/>
    <property type="match status" value="1"/>
</dbReference>
<feature type="domain" description="Glutamine amidotransferase type-2" evidence="9">
    <location>
        <begin position="2"/>
        <end position="212"/>
    </location>
</feature>
<dbReference type="PIRSF" id="PIRSF001589">
    <property type="entry name" value="Asn_synthetase_glu-h"/>
    <property type="match status" value="1"/>
</dbReference>
<evidence type="ECO:0000256" key="4">
    <source>
        <dbReference type="ARBA" id="ARBA00022741"/>
    </source>
</evidence>